<sequence>MTKTVFIAAAEPYSGKSLVSLGLINMLLRKTPKVGYFKPIINFEPAEKKDAHIETIISHFGLPITYDGAYAYTRAAAMRLVEGDTQGDIIDTIIHKFKALEEQYDFLVVEGSDFLGAGTAFEFDANISIAKNLGAPAILVISGEGKTTDQAVNAALTVLRNFEAREVPVLAVLVNKMPPSQADEVRQLLGGQLPAGIVLAVIPENQSLRSPSMKEIQEQLGGKCLLGEHLLSNQVDNFITGAMQVPNFLRRIKENVLIVTPGDRADIILGALQANASANFPKVAGIVLTGDIVPDEYVVRLMEGLEMVIPILSVATGTFLTTTQIGAIQSRISPDNPKKIELAIRTFEQYMDVAALEEKLVTFKAEGMTPHMFQYKLMQWAKSRRRHIVLPEGNDDRILRAAARLQQLDVVDLTILGDPTAITAAVNRLGLSLDLSRIQLLDPARAPRFAEYAETLYELRKAKNVNLDMARDMMTDVSYFGTMMVYQGHADGMVSGAVHTTQHTIRPALQFIKTKPGVSVVSSVFFMCLPDRVAVFGDCAVNPNPTAEQLAEIAISSAESSLRFGIEPRVAMLSYSSGTSGEGAEVEKVRRATQLVHQLRPDLQVEGPIQYDAAVDPIVGRQKLPDSTVAGQASVLIFPDLNTGNNTYKAVQRETGALAIGPVLQGLNKPVNDLSRGCTVEDVVNTVIITAIQAQG</sequence>
<dbReference type="Gene3D" id="3.40.50.10750">
    <property type="entry name" value="Isocitrate/Isopropylmalate dehydrogenase-like"/>
    <property type="match status" value="1"/>
</dbReference>
<dbReference type="PANTHER" id="PTHR43356">
    <property type="entry name" value="PHOSPHATE ACETYLTRANSFERASE"/>
    <property type="match status" value="1"/>
</dbReference>
<evidence type="ECO:0000313" key="16">
    <source>
        <dbReference type="Proteomes" id="UP000192266"/>
    </source>
</evidence>
<dbReference type="SUPFAM" id="SSF53659">
    <property type="entry name" value="Isocitrate/Isopropylmalate dehydrogenase-like"/>
    <property type="match status" value="1"/>
</dbReference>
<reference evidence="15 16" key="1">
    <citation type="submission" date="2017-04" db="EMBL/GenBank/DDBJ databases">
        <authorList>
            <person name="Afonso C.L."/>
            <person name="Miller P.J."/>
            <person name="Scott M.A."/>
            <person name="Spackman E."/>
            <person name="Goraichik I."/>
            <person name="Dimitrov K.M."/>
            <person name="Suarez D.L."/>
            <person name="Swayne D.E."/>
        </authorList>
    </citation>
    <scope>NUCLEOTIDE SEQUENCE [LARGE SCALE GENOMIC DNA]</scope>
    <source>
        <strain evidence="15 16">DSM 11622</strain>
    </source>
</reference>
<dbReference type="UniPathway" id="UPA00340">
    <property type="reaction ID" value="UER00459"/>
</dbReference>
<gene>
    <name evidence="15" type="ORF">SAMN00120144_4314</name>
</gene>
<dbReference type="Gene3D" id="3.40.1390.20">
    <property type="entry name" value="HprK N-terminal domain-like"/>
    <property type="match status" value="1"/>
</dbReference>
<dbReference type="NCBIfam" id="NF004167">
    <property type="entry name" value="PRK05632.1"/>
    <property type="match status" value="1"/>
</dbReference>
<dbReference type="InterPro" id="IPR010766">
    <property type="entry name" value="DRTGG"/>
</dbReference>
<evidence type="ECO:0000256" key="10">
    <source>
        <dbReference type="ARBA" id="ARBA00023315"/>
    </source>
</evidence>
<keyword evidence="9 12" id="KW-0808">Transferase</keyword>
<organism evidence="15 16">
    <name type="scientific">Hymenobacter roseosalivarius DSM 11622</name>
    <dbReference type="NCBI Taxonomy" id="645990"/>
    <lineage>
        <taxon>Bacteria</taxon>
        <taxon>Pseudomonadati</taxon>
        <taxon>Bacteroidota</taxon>
        <taxon>Cytophagia</taxon>
        <taxon>Cytophagales</taxon>
        <taxon>Hymenobacteraceae</taxon>
        <taxon>Hymenobacter</taxon>
    </lineage>
</organism>
<dbReference type="GO" id="GO:0006085">
    <property type="term" value="P:acetyl-CoA biosynthetic process"/>
    <property type="evidence" value="ECO:0007669"/>
    <property type="project" value="UniProtKB-UniPathway"/>
</dbReference>
<dbReference type="GO" id="GO:0005737">
    <property type="term" value="C:cytoplasm"/>
    <property type="evidence" value="ECO:0007669"/>
    <property type="project" value="UniProtKB-SubCell"/>
</dbReference>
<dbReference type="GO" id="GO:0008959">
    <property type="term" value="F:phosphate acetyltransferase activity"/>
    <property type="evidence" value="ECO:0007669"/>
    <property type="project" value="UniProtKB-EC"/>
</dbReference>
<evidence type="ECO:0000259" key="14">
    <source>
        <dbReference type="Pfam" id="PF07085"/>
    </source>
</evidence>
<evidence type="ECO:0000256" key="3">
    <source>
        <dbReference type="ARBA" id="ARBA00008756"/>
    </source>
</evidence>
<dbReference type="SUPFAM" id="SSF75138">
    <property type="entry name" value="HprK N-terminal domain-like"/>
    <property type="match status" value="1"/>
</dbReference>
<evidence type="ECO:0000256" key="6">
    <source>
        <dbReference type="ARBA" id="ARBA00012707"/>
    </source>
</evidence>
<evidence type="ECO:0000256" key="11">
    <source>
        <dbReference type="ARBA" id="ARBA00031108"/>
    </source>
</evidence>
<dbReference type="InterPro" id="IPR050500">
    <property type="entry name" value="Phos_Acetyltrans/Butyryltrans"/>
</dbReference>
<dbReference type="AlphaFoldDB" id="A0A1W1VLD1"/>
<dbReference type="NCBIfam" id="TIGR00651">
    <property type="entry name" value="pta"/>
    <property type="match status" value="1"/>
</dbReference>
<proteinExistence type="inferred from homology"/>
<dbReference type="OrthoDB" id="9805787at2"/>
<comment type="similarity">
    <text evidence="3 12">In the C-terminal section; belongs to the phosphate acetyltransferase and butyryltransferase family.</text>
</comment>
<comment type="subunit">
    <text evidence="5">Homohexamer.</text>
</comment>
<dbReference type="InterPro" id="IPR027417">
    <property type="entry name" value="P-loop_NTPase"/>
</dbReference>
<evidence type="ECO:0000313" key="15">
    <source>
        <dbReference type="EMBL" id="SMB93851.1"/>
    </source>
</evidence>
<dbReference type="NCBIfam" id="NF007233">
    <property type="entry name" value="PRK09653.1"/>
    <property type="match status" value="1"/>
</dbReference>
<dbReference type="InterPro" id="IPR016475">
    <property type="entry name" value="P-Actrans_bac"/>
</dbReference>
<feature type="domain" description="Phosphate acetyl/butaryl transferase" evidence="13">
    <location>
        <begin position="372"/>
        <end position="691"/>
    </location>
</feature>
<dbReference type="SUPFAM" id="SSF52540">
    <property type="entry name" value="P-loop containing nucleoside triphosphate hydrolases"/>
    <property type="match status" value="1"/>
</dbReference>
<keyword evidence="16" id="KW-1185">Reference proteome</keyword>
<protein>
    <recommendedName>
        <fullName evidence="7 12">Phosphate acetyltransferase</fullName>
        <ecNumber evidence="6 12">2.3.1.8</ecNumber>
    </recommendedName>
    <alternativeName>
        <fullName evidence="11 12">Phosphotransacetylase</fullName>
    </alternativeName>
</protein>
<accession>A0A1W1VLD1</accession>
<dbReference type="InterPro" id="IPR042112">
    <property type="entry name" value="P_AcTrfase_dom2"/>
</dbReference>
<comment type="catalytic activity">
    <reaction evidence="12">
        <text>acetyl-CoA + phosphate = acetyl phosphate + CoA</text>
        <dbReference type="Rhea" id="RHEA:19521"/>
        <dbReference type="ChEBI" id="CHEBI:22191"/>
        <dbReference type="ChEBI" id="CHEBI:43474"/>
        <dbReference type="ChEBI" id="CHEBI:57287"/>
        <dbReference type="ChEBI" id="CHEBI:57288"/>
        <dbReference type="EC" id="2.3.1.8"/>
    </reaction>
</comment>
<keyword evidence="8 12" id="KW-0963">Cytoplasm</keyword>
<evidence type="ECO:0000256" key="7">
    <source>
        <dbReference type="ARBA" id="ARBA00021528"/>
    </source>
</evidence>
<feature type="domain" description="DRTGG" evidence="14">
    <location>
        <begin position="215"/>
        <end position="325"/>
    </location>
</feature>
<comment type="domain">
    <text evidence="12">The N-terminal region seems to be important for proper quaternary structure. The C-terminal region contains the substrate-binding site.</text>
</comment>
<dbReference type="Gene3D" id="3.40.50.10950">
    <property type="match status" value="1"/>
</dbReference>
<dbReference type="InterPro" id="IPR028979">
    <property type="entry name" value="Ser_kin/Pase_Hpr-like_N_sf"/>
</dbReference>
<dbReference type="RefSeq" id="WP_084445014.1">
    <property type="nucleotide sequence ID" value="NZ_FWWW01000065.1"/>
</dbReference>
<evidence type="ECO:0000256" key="5">
    <source>
        <dbReference type="ARBA" id="ARBA00011643"/>
    </source>
</evidence>
<evidence type="ECO:0000259" key="13">
    <source>
        <dbReference type="Pfam" id="PF01515"/>
    </source>
</evidence>
<dbReference type="Gene3D" id="3.40.50.300">
    <property type="entry name" value="P-loop containing nucleotide triphosphate hydrolases"/>
    <property type="match status" value="1"/>
</dbReference>
<evidence type="ECO:0000256" key="4">
    <source>
        <dbReference type="ARBA" id="ARBA00009786"/>
    </source>
</evidence>
<dbReference type="Pfam" id="PF01515">
    <property type="entry name" value="PTA_PTB"/>
    <property type="match status" value="1"/>
</dbReference>
<dbReference type="Pfam" id="PF07085">
    <property type="entry name" value="DRTGG"/>
    <property type="match status" value="1"/>
</dbReference>
<comment type="similarity">
    <text evidence="4 12">In the N-terminal section; belongs to the CobB/CobQ family.</text>
</comment>
<dbReference type="PANTHER" id="PTHR43356:SF3">
    <property type="entry name" value="PHOSPHATE ACETYLTRANSFERASE"/>
    <property type="match status" value="1"/>
</dbReference>
<dbReference type="InterPro" id="IPR002505">
    <property type="entry name" value="PTA_PTB"/>
</dbReference>
<name>A0A1W1VLD1_9BACT</name>
<evidence type="ECO:0000256" key="2">
    <source>
        <dbReference type="ARBA" id="ARBA00004989"/>
    </source>
</evidence>
<dbReference type="Proteomes" id="UP000192266">
    <property type="component" value="Unassembled WGS sequence"/>
</dbReference>
<dbReference type="Pfam" id="PF13500">
    <property type="entry name" value="AAA_26"/>
    <property type="match status" value="1"/>
</dbReference>
<dbReference type="STRING" id="645990.SAMN00120144_4314"/>
<evidence type="ECO:0000256" key="8">
    <source>
        <dbReference type="ARBA" id="ARBA00022490"/>
    </source>
</evidence>
<dbReference type="EC" id="2.3.1.8" evidence="6 12"/>
<keyword evidence="10 12" id="KW-0012">Acyltransferase</keyword>
<comment type="function">
    <text evidence="12">Involved in acetate metabolism.</text>
</comment>
<evidence type="ECO:0000256" key="1">
    <source>
        <dbReference type="ARBA" id="ARBA00004496"/>
    </source>
</evidence>
<dbReference type="CDD" id="cd03109">
    <property type="entry name" value="DTBS"/>
    <property type="match status" value="1"/>
</dbReference>
<dbReference type="PIRSF" id="PIRSF006107">
    <property type="entry name" value="PhpActrans_proteobac"/>
    <property type="match status" value="1"/>
</dbReference>
<dbReference type="EMBL" id="FWWW01000065">
    <property type="protein sequence ID" value="SMB93851.1"/>
    <property type="molecule type" value="Genomic_DNA"/>
</dbReference>
<dbReference type="InterPro" id="IPR004614">
    <property type="entry name" value="P_AcTrfase"/>
</dbReference>
<dbReference type="FunFam" id="3.40.50.10750:FF:000001">
    <property type="entry name" value="Phosphate acetyltransferase"/>
    <property type="match status" value="1"/>
</dbReference>
<dbReference type="InterPro" id="IPR042113">
    <property type="entry name" value="P_AcTrfase_dom1"/>
</dbReference>
<evidence type="ECO:0000256" key="9">
    <source>
        <dbReference type="ARBA" id="ARBA00022679"/>
    </source>
</evidence>
<comment type="subcellular location">
    <subcellularLocation>
        <location evidence="1 12">Cytoplasm</location>
    </subcellularLocation>
</comment>
<evidence type="ECO:0000256" key="12">
    <source>
        <dbReference type="PIRNR" id="PIRNR006107"/>
    </source>
</evidence>
<comment type="pathway">
    <text evidence="2 12">Metabolic intermediate biosynthesis; acetyl-CoA biosynthesis; acetyl-CoA from acetate: step 2/2.</text>
</comment>